<feature type="region of interest" description="Disordered" evidence="1">
    <location>
        <begin position="58"/>
        <end position="97"/>
    </location>
</feature>
<proteinExistence type="predicted"/>
<sequence length="97" mass="10717">MRKRSILFTIVCLLIVTIKSDVGESDYVINENRHSSENEESRTILNDTNQIFEATQTSAEMNSVNETPSQPSPAAQTHKSEESAQFSLASSTPANEI</sequence>
<keyword evidence="2" id="KW-0732">Signal</keyword>
<feature type="signal peptide" evidence="2">
    <location>
        <begin position="1"/>
        <end position="25"/>
    </location>
</feature>
<evidence type="ECO:0000313" key="3">
    <source>
        <dbReference type="EMBL" id="CAF5019143.1"/>
    </source>
</evidence>
<dbReference type="Proteomes" id="UP000663848">
    <property type="component" value="Unassembled WGS sequence"/>
</dbReference>
<organism evidence="3 4">
    <name type="scientific">Rotaria socialis</name>
    <dbReference type="NCBI Taxonomy" id="392032"/>
    <lineage>
        <taxon>Eukaryota</taxon>
        <taxon>Metazoa</taxon>
        <taxon>Spiralia</taxon>
        <taxon>Gnathifera</taxon>
        <taxon>Rotifera</taxon>
        <taxon>Eurotatoria</taxon>
        <taxon>Bdelloidea</taxon>
        <taxon>Philodinida</taxon>
        <taxon>Philodinidae</taxon>
        <taxon>Rotaria</taxon>
    </lineage>
</organism>
<reference evidence="3" key="1">
    <citation type="submission" date="2021-02" db="EMBL/GenBank/DDBJ databases">
        <authorList>
            <person name="Nowell W R."/>
        </authorList>
    </citation>
    <scope>NUCLEOTIDE SEQUENCE</scope>
</reference>
<feature type="non-terminal residue" evidence="3">
    <location>
        <position position="97"/>
    </location>
</feature>
<evidence type="ECO:0000256" key="1">
    <source>
        <dbReference type="SAM" id="MobiDB-lite"/>
    </source>
</evidence>
<dbReference type="EMBL" id="CAJOBR010038256">
    <property type="protein sequence ID" value="CAF5019143.1"/>
    <property type="molecule type" value="Genomic_DNA"/>
</dbReference>
<protein>
    <submittedName>
        <fullName evidence="3">Uncharacterized protein</fullName>
    </submittedName>
</protein>
<feature type="chain" id="PRO_5032681193" evidence="2">
    <location>
        <begin position="26"/>
        <end position="97"/>
    </location>
</feature>
<gene>
    <name evidence="3" type="ORF">QYT958_LOCUS39794</name>
</gene>
<evidence type="ECO:0000256" key="2">
    <source>
        <dbReference type="SAM" id="SignalP"/>
    </source>
</evidence>
<comment type="caution">
    <text evidence="3">The sequence shown here is derived from an EMBL/GenBank/DDBJ whole genome shotgun (WGS) entry which is preliminary data.</text>
</comment>
<evidence type="ECO:0000313" key="4">
    <source>
        <dbReference type="Proteomes" id="UP000663848"/>
    </source>
</evidence>
<name>A0A822B3X9_9BILA</name>
<feature type="non-terminal residue" evidence="3">
    <location>
        <position position="1"/>
    </location>
</feature>
<dbReference type="AlphaFoldDB" id="A0A822B3X9"/>
<accession>A0A822B3X9</accession>